<gene>
    <name evidence="1" type="ORF">BRAFLDRAFT_74951</name>
</gene>
<proteinExistence type="predicted"/>
<evidence type="ECO:0000313" key="1">
    <source>
        <dbReference type="EMBL" id="EEN64009.1"/>
    </source>
</evidence>
<dbReference type="InParanoid" id="C3Y6P9"/>
<name>C3Y6P9_BRAFL</name>
<dbReference type="EMBL" id="GG666488">
    <property type="protein sequence ID" value="EEN64009.1"/>
    <property type="molecule type" value="Genomic_DNA"/>
</dbReference>
<organism>
    <name type="scientific">Branchiostoma floridae</name>
    <name type="common">Florida lancelet</name>
    <name type="synonym">Amphioxus</name>
    <dbReference type="NCBI Taxonomy" id="7739"/>
    <lineage>
        <taxon>Eukaryota</taxon>
        <taxon>Metazoa</taxon>
        <taxon>Chordata</taxon>
        <taxon>Cephalochordata</taxon>
        <taxon>Leptocardii</taxon>
        <taxon>Amphioxiformes</taxon>
        <taxon>Branchiostomatidae</taxon>
        <taxon>Branchiostoma</taxon>
    </lineage>
</organism>
<sequence>MKRRIAFSPDELRFLVEQEKIPDNLQTCNLILSVRVVRDIIDYIENTEFPIRGKLPAILTCVDPRLKKDIMHLTCGQIKRQMLTYAKRAQKDESVWETVLPCLQIKDSEYVGETCNKHGITRTVLDGRASLPGIPVLTNRIVLELRAFRLATGSTWVTMATWLQNLGGKKVCPPSLRMSVEALQHRRAELGRSNFLIHDGNVYRDVEQLLEEPYTCPEAVTSNDGQARARGKGPHKKVLKRRLRRIKAKERSVRAELLEKRQASDAVQEALKKDIVNECRDGEPLCKLVRRSRRQQSAK</sequence>
<accession>C3Y6P9</accession>
<reference evidence="1" key="1">
    <citation type="journal article" date="2008" name="Nature">
        <title>The amphioxus genome and the evolution of the chordate karyotype.</title>
        <authorList>
            <consortium name="US DOE Joint Genome Institute (JGI-PGF)"/>
            <person name="Putnam N.H."/>
            <person name="Butts T."/>
            <person name="Ferrier D.E.K."/>
            <person name="Furlong R.F."/>
            <person name="Hellsten U."/>
            <person name="Kawashima T."/>
            <person name="Robinson-Rechavi M."/>
            <person name="Shoguchi E."/>
            <person name="Terry A."/>
            <person name="Yu J.-K."/>
            <person name="Benito-Gutierrez E.L."/>
            <person name="Dubchak I."/>
            <person name="Garcia-Fernandez J."/>
            <person name="Gibson-Brown J.J."/>
            <person name="Grigoriev I.V."/>
            <person name="Horton A.C."/>
            <person name="de Jong P.J."/>
            <person name="Jurka J."/>
            <person name="Kapitonov V.V."/>
            <person name="Kohara Y."/>
            <person name="Kuroki Y."/>
            <person name="Lindquist E."/>
            <person name="Lucas S."/>
            <person name="Osoegawa K."/>
            <person name="Pennacchio L.A."/>
            <person name="Salamov A.A."/>
            <person name="Satou Y."/>
            <person name="Sauka-Spengler T."/>
            <person name="Schmutz J."/>
            <person name="Shin-I T."/>
            <person name="Toyoda A."/>
            <person name="Bronner-Fraser M."/>
            <person name="Fujiyama A."/>
            <person name="Holland L.Z."/>
            <person name="Holland P.W.H."/>
            <person name="Satoh N."/>
            <person name="Rokhsar D.S."/>
        </authorList>
    </citation>
    <scope>NUCLEOTIDE SEQUENCE [LARGE SCALE GENOMIC DNA]</scope>
    <source>
        <strain evidence="1">S238N-H82</strain>
        <tissue evidence="1">Testes</tissue>
    </source>
</reference>
<dbReference type="AlphaFoldDB" id="C3Y6P9"/>
<protein>
    <submittedName>
        <fullName evidence="1">Uncharacterized protein</fullName>
    </submittedName>
</protein>